<feature type="chain" id="PRO_5035298917" description="Cathepsin propeptide inhibitor domain-containing protein" evidence="2">
    <location>
        <begin position="26"/>
        <end position="249"/>
    </location>
</feature>
<evidence type="ECO:0000256" key="1">
    <source>
        <dbReference type="SAM" id="Phobius"/>
    </source>
</evidence>
<protein>
    <recommendedName>
        <fullName evidence="5">Cathepsin propeptide inhibitor domain-containing protein</fullName>
    </recommendedName>
</protein>
<dbReference type="OrthoDB" id="19337at2759"/>
<keyword evidence="1" id="KW-0812">Transmembrane</keyword>
<comment type="caution">
    <text evidence="3">The sequence shown here is derived from an EMBL/GenBank/DDBJ whole genome shotgun (WGS) entry which is preliminary data.</text>
</comment>
<organism evidence="3 4">
    <name type="scientific">Polysphondylium violaceum</name>
    <dbReference type="NCBI Taxonomy" id="133409"/>
    <lineage>
        <taxon>Eukaryota</taxon>
        <taxon>Amoebozoa</taxon>
        <taxon>Evosea</taxon>
        <taxon>Eumycetozoa</taxon>
        <taxon>Dictyostelia</taxon>
        <taxon>Dictyosteliales</taxon>
        <taxon>Dictyosteliaceae</taxon>
        <taxon>Polysphondylium</taxon>
    </lineage>
</organism>
<evidence type="ECO:0008006" key="5">
    <source>
        <dbReference type="Google" id="ProtNLM"/>
    </source>
</evidence>
<evidence type="ECO:0000256" key="2">
    <source>
        <dbReference type="SAM" id="SignalP"/>
    </source>
</evidence>
<accession>A0A8J4QBM0</accession>
<keyword evidence="1" id="KW-0472">Membrane</keyword>
<gene>
    <name evidence="3" type="ORF">CYY_000096</name>
</gene>
<keyword evidence="1" id="KW-1133">Transmembrane helix</keyword>
<dbReference type="EMBL" id="AJWJ01000002">
    <property type="protein sequence ID" value="KAF2078596.1"/>
    <property type="molecule type" value="Genomic_DNA"/>
</dbReference>
<keyword evidence="2" id="KW-0732">Signal</keyword>
<evidence type="ECO:0000313" key="4">
    <source>
        <dbReference type="Proteomes" id="UP000695562"/>
    </source>
</evidence>
<sequence length="249" mass="27510">MRLPKSSKLLCAGALVLSMSGAALGQALTNEQQSAVFQNWANNYGRTFASQQDQLAYFNTLNERNNFNMDYNLARTDPQAYINGLNYYSDRTNAQFANGHLGGNVGGLSYINGTDTKYYKTGGGIAHGTLAGIIVASVLGGLLVIAGFISSFLSWRSHMDRKHSTLYADYRNAYRAEKMDAVKDHVPGEFYRESHRIALNDGYVQENVASNRYREANHLSYIGRATDREVIIPKTNADLASNVIPHDGH</sequence>
<reference evidence="3" key="1">
    <citation type="submission" date="2020-01" db="EMBL/GenBank/DDBJ databases">
        <title>Development of genomics and gene disruption for Polysphondylium violaceum indicates a role for the polyketide synthase stlB in stalk morphogenesis.</title>
        <authorList>
            <person name="Narita B."/>
            <person name="Kawabe Y."/>
            <person name="Kin K."/>
            <person name="Saito T."/>
            <person name="Gibbs R."/>
            <person name="Kuspa A."/>
            <person name="Muzny D."/>
            <person name="Queller D."/>
            <person name="Richards S."/>
            <person name="Strassman J."/>
            <person name="Sucgang R."/>
            <person name="Worley K."/>
            <person name="Schaap P."/>
        </authorList>
    </citation>
    <scope>NUCLEOTIDE SEQUENCE</scope>
    <source>
        <strain evidence="3">QSvi11</strain>
    </source>
</reference>
<name>A0A8J4QBM0_9MYCE</name>
<evidence type="ECO:0000313" key="3">
    <source>
        <dbReference type="EMBL" id="KAF2078596.1"/>
    </source>
</evidence>
<feature type="transmembrane region" description="Helical" evidence="1">
    <location>
        <begin position="130"/>
        <end position="153"/>
    </location>
</feature>
<keyword evidence="4" id="KW-1185">Reference proteome</keyword>
<feature type="signal peptide" evidence="2">
    <location>
        <begin position="1"/>
        <end position="25"/>
    </location>
</feature>
<dbReference type="AlphaFoldDB" id="A0A8J4QBM0"/>
<dbReference type="Proteomes" id="UP000695562">
    <property type="component" value="Unassembled WGS sequence"/>
</dbReference>
<proteinExistence type="predicted"/>